<comment type="caution">
    <text evidence="3">The sequence shown here is derived from an EMBL/GenBank/DDBJ whole genome shotgun (WGS) entry which is preliminary data.</text>
</comment>
<evidence type="ECO:0000259" key="2">
    <source>
        <dbReference type="Pfam" id="PF25597"/>
    </source>
</evidence>
<dbReference type="Pfam" id="PF07727">
    <property type="entry name" value="RVT_2"/>
    <property type="match status" value="1"/>
</dbReference>
<evidence type="ECO:0008006" key="5">
    <source>
        <dbReference type="Google" id="ProtNLM"/>
    </source>
</evidence>
<evidence type="ECO:0000313" key="4">
    <source>
        <dbReference type="Proteomes" id="UP001358586"/>
    </source>
</evidence>
<evidence type="ECO:0000313" key="3">
    <source>
        <dbReference type="EMBL" id="KAK5842221.1"/>
    </source>
</evidence>
<dbReference type="InterPro" id="IPR013103">
    <property type="entry name" value="RVT_2"/>
</dbReference>
<feature type="domain" description="Reverse transcriptase Ty1/copia-type" evidence="1">
    <location>
        <begin position="111"/>
        <end position="183"/>
    </location>
</feature>
<dbReference type="EMBL" id="JARKNE010000002">
    <property type="protein sequence ID" value="KAK5842221.1"/>
    <property type="molecule type" value="Genomic_DNA"/>
</dbReference>
<proteinExistence type="predicted"/>
<dbReference type="InterPro" id="IPR057670">
    <property type="entry name" value="SH3_retrovirus"/>
</dbReference>
<protein>
    <recommendedName>
        <fullName evidence="5">Reverse transcriptase Ty1/copia-type domain-containing protein</fullName>
    </recommendedName>
</protein>
<feature type="domain" description="Retroviral polymerase SH3-like" evidence="2">
    <location>
        <begin position="3"/>
        <end position="36"/>
    </location>
</feature>
<dbReference type="Pfam" id="PF25597">
    <property type="entry name" value="SH3_retrovirus"/>
    <property type="match status" value="1"/>
</dbReference>
<reference evidence="3 4" key="1">
    <citation type="submission" date="2023-03" db="EMBL/GenBank/DDBJ databases">
        <title>WGS of Gossypium arboreum.</title>
        <authorList>
            <person name="Yu D."/>
        </authorList>
    </citation>
    <scope>NUCLEOTIDE SEQUENCE [LARGE SCALE GENOMIC DNA]</scope>
    <source>
        <tissue evidence="3">Leaf</tissue>
    </source>
</reference>
<keyword evidence="4" id="KW-1185">Reference proteome</keyword>
<dbReference type="Proteomes" id="UP001358586">
    <property type="component" value="Chromosome 2"/>
</dbReference>
<sequence>MVKKGYRILDPLTNKIQVSRDVVFDEKACWNWDKNEPEAVSEELVVDQTEPEENSPDMDIDDIPVRGTRPLAEIYERAQVAIVEQCSFEEAGADEGWKQAMVDEIAMIEKNQTWELVPRPAKRKVIGVKWVYRAKQNADGSLNKLKARLVVKGFSQKYGLDYLETFAPVARLDTIRLLIALAA</sequence>
<name>A0ABR0QSB6_GOSAR</name>
<accession>A0ABR0QSB6</accession>
<gene>
    <name evidence="3" type="ORF">PVK06_004554</name>
</gene>
<organism evidence="3 4">
    <name type="scientific">Gossypium arboreum</name>
    <name type="common">Tree cotton</name>
    <name type="synonym">Gossypium nanking</name>
    <dbReference type="NCBI Taxonomy" id="29729"/>
    <lineage>
        <taxon>Eukaryota</taxon>
        <taxon>Viridiplantae</taxon>
        <taxon>Streptophyta</taxon>
        <taxon>Embryophyta</taxon>
        <taxon>Tracheophyta</taxon>
        <taxon>Spermatophyta</taxon>
        <taxon>Magnoliopsida</taxon>
        <taxon>eudicotyledons</taxon>
        <taxon>Gunneridae</taxon>
        <taxon>Pentapetalae</taxon>
        <taxon>rosids</taxon>
        <taxon>malvids</taxon>
        <taxon>Malvales</taxon>
        <taxon>Malvaceae</taxon>
        <taxon>Malvoideae</taxon>
        <taxon>Gossypium</taxon>
    </lineage>
</organism>
<evidence type="ECO:0000259" key="1">
    <source>
        <dbReference type="Pfam" id="PF07727"/>
    </source>
</evidence>